<dbReference type="Gene3D" id="1.10.287.130">
    <property type="match status" value="1"/>
</dbReference>
<feature type="transmembrane region" description="Helical" evidence="12">
    <location>
        <begin position="189"/>
        <end position="212"/>
    </location>
</feature>
<evidence type="ECO:0000259" key="13">
    <source>
        <dbReference type="PROSITE" id="PS50109"/>
    </source>
</evidence>
<protein>
    <recommendedName>
        <fullName evidence="9">Circadian input-output histidine kinase CikA</fullName>
        <ecNumber evidence="3">2.7.13.3</ecNumber>
    </recommendedName>
    <alternativeName>
        <fullName evidence="4">Stage 0 sporulation protein A homolog</fullName>
    </alternativeName>
</protein>
<dbReference type="InterPro" id="IPR036097">
    <property type="entry name" value="HisK_dim/P_sf"/>
</dbReference>
<dbReference type="AlphaFoldDB" id="A0A9D2GFN4"/>
<proteinExistence type="inferred from homology"/>
<dbReference type="SMART" id="SM00448">
    <property type="entry name" value="REC"/>
    <property type="match status" value="2"/>
</dbReference>
<dbReference type="EMBL" id="DXBC01000059">
    <property type="protein sequence ID" value="HIZ78913.1"/>
    <property type="molecule type" value="Genomic_DNA"/>
</dbReference>
<feature type="transmembrane region" description="Helical" evidence="12">
    <location>
        <begin position="21"/>
        <end position="41"/>
    </location>
</feature>
<dbReference type="CDD" id="cd16922">
    <property type="entry name" value="HATPase_EvgS-ArcB-TorS-like"/>
    <property type="match status" value="1"/>
</dbReference>
<dbReference type="CDD" id="cd00082">
    <property type="entry name" value="HisKA"/>
    <property type="match status" value="1"/>
</dbReference>
<comment type="similarity">
    <text evidence="2">In the N-terminal section; belongs to the phytochrome family.</text>
</comment>
<dbReference type="CDD" id="cd17546">
    <property type="entry name" value="REC_hyHK_CKI1_RcsC-like"/>
    <property type="match status" value="2"/>
</dbReference>
<evidence type="ECO:0000256" key="7">
    <source>
        <dbReference type="ARBA" id="ARBA00023012"/>
    </source>
</evidence>
<accession>A0A9D2GFN4</accession>
<feature type="modified residue" description="4-aspartylphosphate" evidence="10">
    <location>
        <position position="797"/>
    </location>
</feature>
<dbReference type="InterPro" id="IPR004358">
    <property type="entry name" value="Sig_transdc_His_kin-like_C"/>
</dbReference>
<dbReference type="PANTHER" id="PTHR45339">
    <property type="entry name" value="HYBRID SIGNAL TRANSDUCTION HISTIDINE KINASE J"/>
    <property type="match status" value="1"/>
</dbReference>
<keyword evidence="6" id="KW-0808">Transferase</keyword>
<dbReference type="SMART" id="SM00387">
    <property type="entry name" value="HATPase_c"/>
    <property type="match status" value="1"/>
</dbReference>
<evidence type="ECO:0000313" key="15">
    <source>
        <dbReference type="EMBL" id="HIZ78913.1"/>
    </source>
</evidence>
<dbReference type="InterPro" id="IPR036890">
    <property type="entry name" value="HATPase_C_sf"/>
</dbReference>
<feature type="domain" description="Response regulatory" evidence="14">
    <location>
        <begin position="604"/>
        <end position="725"/>
    </location>
</feature>
<dbReference type="PROSITE" id="PS50110">
    <property type="entry name" value="RESPONSE_REGULATORY"/>
    <property type="match status" value="2"/>
</dbReference>
<dbReference type="EC" id="2.7.13.3" evidence="3"/>
<keyword evidence="7" id="KW-0902">Two-component regulatory system</keyword>
<evidence type="ECO:0000256" key="12">
    <source>
        <dbReference type="SAM" id="Phobius"/>
    </source>
</evidence>
<dbReference type="PRINTS" id="PR00344">
    <property type="entry name" value="BCTRLSENSOR"/>
</dbReference>
<feature type="coiled-coil region" evidence="11">
    <location>
        <begin position="95"/>
        <end position="132"/>
    </location>
</feature>
<dbReference type="SUPFAM" id="SSF52172">
    <property type="entry name" value="CheY-like"/>
    <property type="match status" value="2"/>
</dbReference>
<evidence type="ECO:0000313" key="16">
    <source>
        <dbReference type="Proteomes" id="UP000824101"/>
    </source>
</evidence>
<dbReference type="InterPro" id="IPR003661">
    <property type="entry name" value="HisK_dim/P_dom"/>
</dbReference>
<dbReference type="Gene3D" id="3.30.565.10">
    <property type="entry name" value="Histidine kinase-like ATPase, C-terminal domain"/>
    <property type="match status" value="1"/>
</dbReference>
<dbReference type="Gene3D" id="3.40.50.2300">
    <property type="match status" value="2"/>
</dbReference>
<evidence type="ECO:0000256" key="10">
    <source>
        <dbReference type="PROSITE-ProRule" id="PRU00169"/>
    </source>
</evidence>
<dbReference type="Pfam" id="PF02518">
    <property type="entry name" value="HATPase_c"/>
    <property type="match status" value="1"/>
</dbReference>
<dbReference type="InterPro" id="IPR003594">
    <property type="entry name" value="HATPase_dom"/>
</dbReference>
<dbReference type="InterPro" id="IPR001789">
    <property type="entry name" value="Sig_transdc_resp-reg_receiver"/>
</dbReference>
<dbReference type="SUPFAM" id="SSF47384">
    <property type="entry name" value="Homodimeric domain of signal transducing histidine kinase"/>
    <property type="match status" value="1"/>
</dbReference>
<evidence type="ECO:0000256" key="6">
    <source>
        <dbReference type="ARBA" id="ARBA00022777"/>
    </source>
</evidence>
<name>A0A9D2GFN4_9FIRM</name>
<dbReference type="SMART" id="SM00388">
    <property type="entry name" value="HisKA"/>
    <property type="match status" value="1"/>
</dbReference>
<dbReference type="GO" id="GO:0000155">
    <property type="term" value="F:phosphorelay sensor kinase activity"/>
    <property type="evidence" value="ECO:0007669"/>
    <property type="project" value="InterPro"/>
</dbReference>
<gene>
    <name evidence="15" type="ORF">IAA17_03920</name>
</gene>
<keyword evidence="12" id="KW-0472">Membrane</keyword>
<feature type="modified residue" description="4-aspartylphosphate" evidence="10">
    <location>
        <position position="658"/>
    </location>
</feature>
<dbReference type="Pfam" id="PF00512">
    <property type="entry name" value="HisKA"/>
    <property type="match status" value="1"/>
</dbReference>
<evidence type="ECO:0000256" key="5">
    <source>
        <dbReference type="ARBA" id="ARBA00022553"/>
    </source>
</evidence>
<evidence type="ECO:0000259" key="14">
    <source>
        <dbReference type="PROSITE" id="PS50110"/>
    </source>
</evidence>
<feature type="domain" description="Histidine kinase" evidence="13">
    <location>
        <begin position="366"/>
        <end position="589"/>
    </location>
</feature>
<comment type="catalytic activity">
    <reaction evidence="1">
        <text>ATP + protein L-histidine = ADP + protein N-phospho-L-histidine.</text>
        <dbReference type="EC" id="2.7.13.3"/>
    </reaction>
</comment>
<keyword evidence="11" id="KW-0175">Coiled coil</keyword>
<dbReference type="InterPro" id="IPR011006">
    <property type="entry name" value="CheY-like_superfamily"/>
</dbReference>
<keyword evidence="6" id="KW-0418">Kinase</keyword>
<sequence length="881" mass="99512">MKREKKQLIRNKKISFVSGTALIVLLAVFLLFIIFSVRSLVMKLEDIRNHPFQVLNAGAQLRNDVDNVRISFEQLRHINTPEVVADVRQQIEVFYEDAEEQLEIVEECYLGEKEEIRSLRELMNEMQREQDQFLIYAAAAERSEAEIVSYSMEHLDEVNEGFDRQLELVMAYAAERFDYYYEQARSTGAVTIVISCLIFATVLGVLFLYWYLMKWQTDRLQNQNQLFDLLSRTIDHIFMINELDHPERNFISENAERILGFDPDPGSISPAMLFDYMSEGDREMVRDLFQTSGETYWNTMFHYCNPSLPGEKVFALQTYRIRTEGKEQFISVLTDETEMVNSQKELEKAVIQAEQANRAKSEFLSRMSHEIRTPMNGIIGMVMLAQQNLDNQAKVADCLRKISMSSKHLLNLINDVLDMSKIESGRLEINNASFDFRVLMESLNEVIYGQAQDKGIEFEVVFVGDIEETLQGDSLRVNQILMNLLSNALKFTPRGGRIALRVTRLHEEETRLWLKFEVSDTGCGIAPENYGKIFQAFEQENASISQNYGGTGLGLSISKRFTEMMGGKISVSSSLGKGTTFSVVLPFGRVEREDREERNFSGLTALVADDDPDAVAHARLLLEKLGVQVDSTDNGYEAVAKAEQAQMAERPYDLCLIDWKMPFIDGLETIRRIKAGAVTGKPAAVLMTAYDTTEIQEESSRVGAWSIITKPLFESALFALLAGISGKKGREEEEHVPSGDFRGRRFLIVEDNELNREIAVGLLETTGALIDTAENGKEAVEKFEASLPGYFDLILMDVQMPVMNGYEATKAIRALNRADAALVPILAMTANAFSEDVEKSFACGMNGHISKPIDLKEVFDKIGAALLTRPQSDDIFLTGKK</sequence>
<comment type="caution">
    <text evidence="15">The sequence shown here is derived from an EMBL/GenBank/DDBJ whole genome shotgun (WGS) entry which is preliminary data.</text>
</comment>
<evidence type="ECO:0000256" key="1">
    <source>
        <dbReference type="ARBA" id="ARBA00000085"/>
    </source>
</evidence>
<evidence type="ECO:0000256" key="9">
    <source>
        <dbReference type="ARBA" id="ARBA00074306"/>
    </source>
</evidence>
<dbReference type="Pfam" id="PF00072">
    <property type="entry name" value="Response_reg"/>
    <property type="match status" value="2"/>
</dbReference>
<evidence type="ECO:0000256" key="8">
    <source>
        <dbReference type="ARBA" id="ARBA00024867"/>
    </source>
</evidence>
<organism evidence="15 16">
    <name type="scientific">Candidatus Lachnoclostridium stercorigallinarum</name>
    <dbReference type="NCBI Taxonomy" id="2838634"/>
    <lineage>
        <taxon>Bacteria</taxon>
        <taxon>Bacillati</taxon>
        <taxon>Bacillota</taxon>
        <taxon>Clostridia</taxon>
        <taxon>Lachnospirales</taxon>
        <taxon>Lachnospiraceae</taxon>
    </lineage>
</organism>
<evidence type="ECO:0000256" key="4">
    <source>
        <dbReference type="ARBA" id="ARBA00018672"/>
    </source>
</evidence>
<keyword evidence="12" id="KW-1133">Transmembrane helix</keyword>
<dbReference type="PANTHER" id="PTHR45339:SF1">
    <property type="entry name" value="HYBRID SIGNAL TRANSDUCTION HISTIDINE KINASE J"/>
    <property type="match status" value="1"/>
</dbReference>
<reference evidence="15" key="1">
    <citation type="journal article" date="2021" name="PeerJ">
        <title>Extensive microbial diversity within the chicken gut microbiome revealed by metagenomics and culture.</title>
        <authorList>
            <person name="Gilroy R."/>
            <person name="Ravi A."/>
            <person name="Getino M."/>
            <person name="Pursley I."/>
            <person name="Horton D.L."/>
            <person name="Alikhan N.F."/>
            <person name="Baker D."/>
            <person name="Gharbi K."/>
            <person name="Hall N."/>
            <person name="Watson M."/>
            <person name="Adriaenssens E.M."/>
            <person name="Foster-Nyarko E."/>
            <person name="Jarju S."/>
            <person name="Secka A."/>
            <person name="Antonio M."/>
            <person name="Oren A."/>
            <person name="Chaudhuri R.R."/>
            <person name="La Ragione R."/>
            <person name="Hildebrand F."/>
            <person name="Pallen M.J."/>
        </authorList>
    </citation>
    <scope>NUCLEOTIDE SEQUENCE</scope>
    <source>
        <strain evidence="15">ChiBcec1-1093</strain>
    </source>
</reference>
<comment type="function">
    <text evidence="8">May play the central regulatory role in sporulation. It may be an element of the effector pathway responsible for the activation of sporulation genes in response to nutritional stress. Spo0A may act in concert with spo0H (a sigma factor) to control the expression of some genes that are critical to the sporulation process.</text>
</comment>
<reference evidence="15" key="2">
    <citation type="submission" date="2021-04" db="EMBL/GenBank/DDBJ databases">
        <authorList>
            <person name="Gilroy R."/>
        </authorList>
    </citation>
    <scope>NUCLEOTIDE SEQUENCE</scope>
    <source>
        <strain evidence="15">ChiBcec1-1093</strain>
    </source>
</reference>
<dbReference type="InterPro" id="IPR005467">
    <property type="entry name" value="His_kinase_dom"/>
</dbReference>
<evidence type="ECO:0000256" key="11">
    <source>
        <dbReference type="SAM" id="Coils"/>
    </source>
</evidence>
<feature type="domain" description="Response regulatory" evidence="14">
    <location>
        <begin position="745"/>
        <end position="866"/>
    </location>
</feature>
<dbReference type="Proteomes" id="UP000824101">
    <property type="component" value="Unassembled WGS sequence"/>
</dbReference>
<keyword evidence="5 10" id="KW-0597">Phosphoprotein</keyword>
<evidence type="ECO:0000256" key="3">
    <source>
        <dbReference type="ARBA" id="ARBA00012438"/>
    </source>
</evidence>
<keyword evidence="12" id="KW-0812">Transmembrane</keyword>
<dbReference type="FunFam" id="3.30.565.10:FF:000010">
    <property type="entry name" value="Sensor histidine kinase RcsC"/>
    <property type="match status" value="1"/>
</dbReference>
<dbReference type="PROSITE" id="PS50109">
    <property type="entry name" value="HIS_KIN"/>
    <property type="match status" value="1"/>
</dbReference>
<dbReference type="SUPFAM" id="SSF55874">
    <property type="entry name" value="ATPase domain of HSP90 chaperone/DNA topoisomerase II/histidine kinase"/>
    <property type="match status" value="1"/>
</dbReference>
<evidence type="ECO:0000256" key="2">
    <source>
        <dbReference type="ARBA" id="ARBA00006402"/>
    </source>
</evidence>